<organism evidence="3 4">
    <name type="scientific">Prosthecobacter vanneervenii</name>
    <dbReference type="NCBI Taxonomy" id="48466"/>
    <lineage>
        <taxon>Bacteria</taxon>
        <taxon>Pseudomonadati</taxon>
        <taxon>Verrucomicrobiota</taxon>
        <taxon>Verrucomicrobiia</taxon>
        <taxon>Verrucomicrobiales</taxon>
        <taxon>Verrucomicrobiaceae</taxon>
        <taxon>Prosthecobacter</taxon>
    </lineage>
</organism>
<feature type="coiled-coil region" evidence="1">
    <location>
        <begin position="269"/>
        <end position="326"/>
    </location>
</feature>
<reference evidence="3 4" key="1">
    <citation type="submission" date="2020-08" db="EMBL/GenBank/DDBJ databases">
        <title>Genomic Encyclopedia of Type Strains, Phase IV (KMG-IV): sequencing the most valuable type-strain genomes for metagenomic binning, comparative biology and taxonomic classification.</title>
        <authorList>
            <person name="Goeker M."/>
        </authorList>
    </citation>
    <scope>NUCLEOTIDE SEQUENCE [LARGE SCALE GENOMIC DNA]</scope>
    <source>
        <strain evidence="3 4">DSM 12252</strain>
    </source>
</reference>
<keyword evidence="2" id="KW-0812">Transmembrane</keyword>
<dbReference type="AlphaFoldDB" id="A0A7W7YFV0"/>
<dbReference type="InterPro" id="IPR027417">
    <property type="entry name" value="P-loop_NTPase"/>
</dbReference>
<keyword evidence="4" id="KW-1185">Reference proteome</keyword>
<evidence type="ECO:0000256" key="2">
    <source>
        <dbReference type="SAM" id="Phobius"/>
    </source>
</evidence>
<accession>A0A7W7YFV0</accession>
<evidence type="ECO:0000313" key="4">
    <source>
        <dbReference type="Proteomes" id="UP000590740"/>
    </source>
</evidence>
<dbReference type="GO" id="GO:0004713">
    <property type="term" value="F:protein tyrosine kinase activity"/>
    <property type="evidence" value="ECO:0007669"/>
    <property type="project" value="TreeGrafter"/>
</dbReference>
<evidence type="ECO:0000313" key="3">
    <source>
        <dbReference type="EMBL" id="MBB5035416.1"/>
    </source>
</evidence>
<comment type="caution">
    <text evidence="3">The sequence shown here is derived from an EMBL/GenBank/DDBJ whole genome shotgun (WGS) entry which is preliminary data.</text>
</comment>
<feature type="transmembrane region" description="Helical" evidence="2">
    <location>
        <begin position="495"/>
        <end position="518"/>
    </location>
</feature>
<name>A0A7W7YFV0_9BACT</name>
<sequence>MAIPYSIEPSKTAAPPDGFGAMLALAPQRSLSPVAPSMTVPAHPGMSPVFDPRAFLPPMNPQDFEVQSLISLVDVIGYIRKRWLRGAVLGALLAAVTFYALGMGTKIYEAESQMLLRIQDGSVVDIDGKLARGPGELSAVQLINNHRAELLSRRFLSYLYDHFPAQERDAFLDREAHSLGRKDELLKLVGLYKPGKLGDPRERFINLMIANARVEPLKESHVLRIQIRDRDPQLAADLANHYVEQYTHYVADQEGQLSADASTFLEAKSEELLKHLRESEQKLAEYRRKEGLMEDTDTKDVSSDKVRQLNAAITEADLKLTKAKSDLNDVADAKRVGRDLTELRIFADNADVSFIRKQLDAKIAERAPLEATCGRKHPRMIALANEIETLRASLDRAVNSVVGMIHAEVESQERQIADYRRQLESARGVALDINGKNVQQNLLRDQVRMDRELYEKIEMRRSQAALTGQFRDSGMLRVADVATVPEKPVKPSKPIAAVAAVLMFGLSLIGLPVGWGIFDDHVRKLFRPKDAAPTPPDEQMRHTAFGYGYPQPPPAPQASPFAIAAPTPAPAPTHVIPQVQRASVPYQPAPPQVQSRPLMPVIKPANGETTVLARLPYVGGSTPEAMLSELLKPEPVGASGALHQLTSVLELQAATRSGTAGVILVTSASTGEGKTLVSAVLAAAFCHFGRRVFMMECNPSSPTLHQWFPRAVQGYGAYAHDLEALRYGHSNLFLLPGCDLPAHATNELLDGYRSWIERAKKEVDWIILDASPLLKSFANVAPLAPLATDVIIVNNPAKTTPAQLRAGLALLQPMMSSSALRGMVVNGG</sequence>
<dbReference type="PANTHER" id="PTHR32309">
    <property type="entry name" value="TYROSINE-PROTEIN KINASE"/>
    <property type="match status" value="1"/>
</dbReference>
<keyword evidence="2" id="KW-0472">Membrane</keyword>
<gene>
    <name evidence="3" type="ORF">HNQ65_005026</name>
</gene>
<dbReference type="SUPFAM" id="SSF52540">
    <property type="entry name" value="P-loop containing nucleoside triphosphate hydrolases"/>
    <property type="match status" value="1"/>
</dbReference>
<dbReference type="PANTHER" id="PTHR32309:SF13">
    <property type="entry name" value="FERRIC ENTEROBACTIN TRANSPORT PROTEIN FEPE"/>
    <property type="match status" value="1"/>
</dbReference>
<dbReference type="Gene3D" id="3.40.50.300">
    <property type="entry name" value="P-loop containing nucleotide triphosphate hydrolases"/>
    <property type="match status" value="1"/>
</dbReference>
<evidence type="ECO:0000256" key="1">
    <source>
        <dbReference type="SAM" id="Coils"/>
    </source>
</evidence>
<proteinExistence type="predicted"/>
<protein>
    <submittedName>
        <fullName evidence="3">Uncharacterized protein involved in exopolysaccharide biosynthesis/Mrp family chromosome partitioning ATPase</fullName>
    </submittedName>
</protein>
<feature type="transmembrane region" description="Helical" evidence="2">
    <location>
        <begin position="87"/>
        <end position="108"/>
    </location>
</feature>
<dbReference type="EMBL" id="JACHIG010000016">
    <property type="protein sequence ID" value="MBB5035416.1"/>
    <property type="molecule type" value="Genomic_DNA"/>
</dbReference>
<dbReference type="GO" id="GO:0005886">
    <property type="term" value="C:plasma membrane"/>
    <property type="evidence" value="ECO:0007669"/>
    <property type="project" value="TreeGrafter"/>
</dbReference>
<keyword evidence="2" id="KW-1133">Transmembrane helix</keyword>
<keyword evidence="1" id="KW-0175">Coiled coil</keyword>
<dbReference type="InterPro" id="IPR050445">
    <property type="entry name" value="Bact_polysacc_biosynth/exp"/>
</dbReference>
<dbReference type="Proteomes" id="UP000590740">
    <property type="component" value="Unassembled WGS sequence"/>
</dbReference>